<dbReference type="RefSeq" id="WP_150089603.1">
    <property type="nucleotide sequence ID" value="NZ_VWSF01000012.1"/>
</dbReference>
<dbReference type="InterPro" id="IPR000305">
    <property type="entry name" value="GIY-YIG_endonuc"/>
</dbReference>
<accession>A0A5M6D9I0</accession>
<comment type="caution">
    <text evidence="3">The sequence shown here is derived from an EMBL/GenBank/DDBJ whole genome shotgun (WGS) entry which is preliminary data.</text>
</comment>
<dbReference type="Gene3D" id="3.40.1440.10">
    <property type="entry name" value="GIY-YIG endonuclease"/>
    <property type="match status" value="1"/>
</dbReference>
<dbReference type="AlphaFoldDB" id="A0A5M6D9I0"/>
<dbReference type="EMBL" id="VWSF01000012">
    <property type="protein sequence ID" value="KAA5544023.1"/>
    <property type="molecule type" value="Genomic_DNA"/>
</dbReference>
<gene>
    <name evidence="3" type="ORF">F0145_15705</name>
</gene>
<sequence length="98" mass="12030">MWNRNYFVYITTNPRKTVFYVGMTNDLERRVAEHKENRGKPGTFAGKYYCYKLVYYERYTHIKHAIEREKEIKLISREEKEKLIQRDNPLLLELIIRV</sequence>
<evidence type="ECO:0000313" key="3">
    <source>
        <dbReference type="EMBL" id="KAA5544023.1"/>
    </source>
</evidence>
<evidence type="ECO:0000259" key="2">
    <source>
        <dbReference type="PROSITE" id="PS50164"/>
    </source>
</evidence>
<protein>
    <submittedName>
        <fullName evidence="3">GIY-YIG nuclease family protein</fullName>
    </submittedName>
</protein>
<evidence type="ECO:0000313" key="4">
    <source>
        <dbReference type="Proteomes" id="UP000323426"/>
    </source>
</evidence>
<organism evidence="3 4">
    <name type="scientific">Adhaeribacter rhizoryzae</name>
    <dbReference type="NCBI Taxonomy" id="2607907"/>
    <lineage>
        <taxon>Bacteria</taxon>
        <taxon>Pseudomonadati</taxon>
        <taxon>Bacteroidota</taxon>
        <taxon>Cytophagia</taxon>
        <taxon>Cytophagales</taxon>
        <taxon>Hymenobacteraceae</taxon>
        <taxon>Adhaeribacter</taxon>
    </lineage>
</organism>
<dbReference type="Proteomes" id="UP000323426">
    <property type="component" value="Unassembled WGS sequence"/>
</dbReference>
<dbReference type="InterPro" id="IPR035901">
    <property type="entry name" value="GIY-YIG_endonuc_sf"/>
</dbReference>
<dbReference type="SUPFAM" id="SSF82771">
    <property type="entry name" value="GIY-YIG endonuclease"/>
    <property type="match status" value="1"/>
</dbReference>
<reference evidence="3 4" key="1">
    <citation type="submission" date="2019-09" db="EMBL/GenBank/DDBJ databases">
        <title>Genome sequence and assembly of Adhaeribacter sp.</title>
        <authorList>
            <person name="Chhetri G."/>
        </authorList>
    </citation>
    <scope>NUCLEOTIDE SEQUENCE [LARGE SCALE GENOMIC DNA]</scope>
    <source>
        <strain evidence="3 4">DK36</strain>
    </source>
</reference>
<dbReference type="PANTHER" id="PTHR34477:SF5">
    <property type="entry name" value="BSL5627 PROTEIN"/>
    <property type="match status" value="1"/>
</dbReference>
<evidence type="ECO:0000256" key="1">
    <source>
        <dbReference type="ARBA" id="ARBA00007435"/>
    </source>
</evidence>
<dbReference type="Pfam" id="PF01541">
    <property type="entry name" value="GIY-YIG"/>
    <property type="match status" value="1"/>
</dbReference>
<keyword evidence="4" id="KW-1185">Reference proteome</keyword>
<dbReference type="PANTHER" id="PTHR34477">
    <property type="entry name" value="UPF0213 PROTEIN YHBQ"/>
    <property type="match status" value="1"/>
</dbReference>
<proteinExistence type="inferred from homology"/>
<name>A0A5M6D9I0_9BACT</name>
<feature type="domain" description="GIY-YIG" evidence="2">
    <location>
        <begin position="4"/>
        <end position="82"/>
    </location>
</feature>
<comment type="similarity">
    <text evidence="1">Belongs to the UPF0213 family.</text>
</comment>
<dbReference type="InterPro" id="IPR050190">
    <property type="entry name" value="UPF0213_domain"/>
</dbReference>
<dbReference type="PROSITE" id="PS50164">
    <property type="entry name" value="GIY_YIG"/>
    <property type="match status" value="1"/>
</dbReference>